<evidence type="ECO:0000259" key="1">
    <source>
        <dbReference type="Pfam" id="PF19512"/>
    </source>
</evidence>
<name>A0A212J730_9BACT</name>
<reference evidence="2" key="1">
    <citation type="submission" date="2016-04" db="EMBL/GenBank/DDBJ databases">
        <authorList>
            <person name="Evans L.H."/>
            <person name="Alamgir A."/>
            <person name="Owens N."/>
            <person name="Weber N.D."/>
            <person name="Virtaneva K."/>
            <person name="Barbian K."/>
            <person name="Babar A."/>
            <person name="Rosenke K."/>
        </authorList>
    </citation>
    <scope>NUCLEOTIDE SEQUENCE</scope>
    <source>
        <strain evidence="2">86-2</strain>
    </source>
</reference>
<protein>
    <recommendedName>
        <fullName evidence="1">DUF6046 domain-containing protein</fullName>
    </recommendedName>
</protein>
<dbReference type="AlphaFoldDB" id="A0A212J730"/>
<evidence type="ECO:0000313" key="2">
    <source>
        <dbReference type="EMBL" id="SBV95259.1"/>
    </source>
</evidence>
<dbReference type="RefSeq" id="WP_296947543.1">
    <property type="nucleotide sequence ID" value="NZ_LT599021.1"/>
</dbReference>
<dbReference type="Pfam" id="PF19512">
    <property type="entry name" value="DUF6046"/>
    <property type="match status" value="1"/>
</dbReference>
<dbReference type="InterPro" id="IPR046109">
    <property type="entry name" value="DUF6046"/>
</dbReference>
<proteinExistence type="predicted"/>
<gene>
    <name evidence="2" type="ORF">KL86DYS2_10877</name>
</gene>
<accession>A0A212J730</accession>
<organism evidence="2">
    <name type="scientific">uncultured Dysgonomonas sp</name>
    <dbReference type="NCBI Taxonomy" id="206096"/>
    <lineage>
        <taxon>Bacteria</taxon>
        <taxon>Pseudomonadati</taxon>
        <taxon>Bacteroidota</taxon>
        <taxon>Bacteroidia</taxon>
        <taxon>Bacteroidales</taxon>
        <taxon>Dysgonomonadaceae</taxon>
        <taxon>Dysgonomonas</taxon>
        <taxon>environmental samples</taxon>
    </lineage>
</organism>
<dbReference type="EMBL" id="FLUL01000001">
    <property type="protein sequence ID" value="SBV95259.1"/>
    <property type="molecule type" value="Genomic_DNA"/>
</dbReference>
<sequence length="181" mass="20793">MKYNQKAIFGKKQNESDDYSFEEYPERREYNINGVPFYALNNNGNEVYMPVWLIRSDGSRILLQNTVMSLTATNTIVETKLVNRQGDVKEEISVDDWEINIKGIIVSQDMSYPDQEVYELSELRKTGEALGIENARTSLLLDGSEKAAIKKLTFPPLKGMQHIQAFEMDLKSDIDFKLIIE</sequence>
<feature type="domain" description="DUF6046" evidence="1">
    <location>
        <begin position="64"/>
        <end position="180"/>
    </location>
</feature>